<gene>
    <name evidence="1" type="ORF">XIS1_450015</name>
</gene>
<name>A0A1N6MXW8_9GAMM</name>
<accession>A0A1N6MXW8</accession>
<dbReference type="EMBL" id="FTLG01000187">
    <property type="protein sequence ID" value="SIP73661.1"/>
    <property type="molecule type" value="Genomic_DNA"/>
</dbReference>
<protein>
    <submittedName>
        <fullName evidence="1">Uncharacterized protein</fullName>
    </submittedName>
</protein>
<evidence type="ECO:0000313" key="1">
    <source>
        <dbReference type="EMBL" id="SIP73661.1"/>
    </source>
</evidence>
<dbReference type="Proteomes" id="UP000196435">
    <property type="component" value="Unassembled WGS sequence"/>
</dbReference>
<evidence type="ECO:0000313" key="2">
    <source>
        <dbReference type="Proteomes" id="UP000196435"/>
    </source>
</evidence>
<organism evidence="1 2">
    <name type="scientific">Xenorhabdus innexi</name>
    <dbReference type="NCBI Taxonomy" id="290109"/>
    <lineage>
        <taxon>Bacteria</taxon>
        <taxon>Pseudomonadati</taxon>
        <taxon>Pseudomonadota</taxon>
        <taxon>Gammaproteobacteria</taxon>
        <taxon>Enterobacterales</taxon>
        <taxon>Morganellaceae</taxon>
        <taxon>Xenorhabdus</taxon>
    </lineage>
</organism>
<sequence length="54" mass="5998">MMDMVSNGDSFVGYLILHPINTIIPLSCRGVELNVVSFSETGPELPGQNRYFHT</sequence>
<reference evidence="2" key="1">
    <citation type="submission" date="2016-12" db="EMBL/GenBank/DDBJ databases">
        <authorList>
            <person name="Gaudriault S."/>
        </authorList>
    </citation>
    <scope>NUCLEOTIDE SEQUENCE [LARGE SCALE GENOMIC DNA]</scope>
    <source>
        <strain evidence="2">HGB1681 (deposited as PTA-6826 in the American Type Culture Collection)</strain>
    </source>
</reference>
<proteinExistence type="predicted"/>
<dbReference type="AlphaFoldDB" id="A0A1N6MXW8"/>